<organism evidence="2 3">
    <name type="scientific">Adineta steineri</name>
    <dbReference type="NCBI Taxonomy" id="433720"/>
    <lineage>
        <taxon>Eukaryota</taxon>
        <taxon>Metazoa</taxon>
        <taxon>Spiralia</taxon>
        <taxon>Gnathifera</taxon>
        <taxon>Rotifera</taxon>
        <taxon>Eurotatoria</taxon>
        <taxon>Bdelloidea</taxon>
        <taxon>Adinetida</taxon>
        <taxon>Adinetidae</taxon>
        <taxon>Adineta</taxon>
    </lineage>
</organism>
<sequence length="70" mass="8331">MEFNEKVDKRQNTIHELNNEILKLKQKSEQSEIRLQQFQSINDTSVINKYEQQIDDLQKTLALKINEAEV</sequence>
<name>A0A820PI28_9BILA</name>
<dbReference type="EMBL" id="CAJOAY010028557">
    <property type="protein sequence ID" value="CAF4406744.1"/>
    <property type="molecule type" value="Genomic_DNA"/>
</dbReference>
<evidence type="ECO:0000256" key="1">
    <source>
        <dbReference type="SAM" id="Coils"/>
    </source>
</evidence>
<gene>
    <name evidence="2" type="ORF">OKA104_LOCUS51706</name>
</gene>
<evidence type="ECO:0000313" key="3">
    <source>
        <dbReference type="Proteomes" id="UP000663881"/>
    </source>
</evidence>
<evidence type="ECO:0000313" key="2">
    <source>
        <dbReference type="EMBL" id="CAF4406744.1"/>
    </source>
</evidence>
<comment type="caution">
    <text evidence="2">The sequence shown here is derived from an EMBL/GenBank/DDBJ whole genome shotgun (WGS) entry which is preliminary data.</text>
</comment>
<accession>A0A820PI28</accession>
<dbReference type="AlphaFoldDB" id="A0A820PI28"/>
<protein>
    <submittedName>
        <fullName evidence="2">Uncharacterized protein</fullName>
    </submittedName>
</protein>
<feature type="non-terminal residue" evidence="2">
    <location>
        <position position="1"/>
    </location>
</feature>
<feature type="coiled-coil region" evidence="1">
    <location>
        <begin position="7"/>
        <end position="67"/>
    </location>
</feature>
<dbReference type="Proteomes" id="UP000663881">
    <property type="component" value="Unassembled WGS sequence"/>
</dbReference>
<reference evidence="2" key="1">
    <citation type="submission" date="2021-02" db="EMBL/GenBank/DDBJ databases">
        <authorList>
            <person name="Nowell W R."/>
        </authorList>
    </citation>
    <scope>NUCLEOTIDE SEQUENCE</scope>
</reference>
<keyword evidence="1" id="KW-0175">Coiled coil</keyword>
<proteinExistence type="predicted"/>